<proteinExistence type="predicted"/>
<dbReference type="Pfam" id="PF12587">
    <property type="entry name" value="DUF3761"/>
    <property type="match status" value="1"/>
</dbReference>
<feature type="compositionally biased region" description="Pro residues" evidence="1">
    <location>
        <begin position="1"/>
        <end position="18"/>
    </location>
</feature>
<protein>
    <submittedName>
        <fullName evidence="2">DUF3761 domain-containing protein</fullName>
    </submittedName>
</protein>
<dbReference type="EMBL" id="CP078145">
    <property type="protein sequence ID" value="QXN96081.1"/>
    <property type="molecule type" value="Genomic_DNA"/>
</dbReference>
<keyword evidence="3" id="KW-1185">Reference proteome</keyword>
<sequence length="78" mass="7932">MRPPPAPAPLVAPPPASNPDPVCGPDSYINSRGNCVRRPVEAPSAPAGATAKCNDGTYSFSQSRRGTCSGHGGVASWL</sequence>
<gene>
    <name evidence="2" type="ORF">KV110_39130</name>
</gene>
<evidence type="ECO:0000313" key="2">
    <source>
        <dbReference type="EMBL" id="QXN96081.1"/>
    </source>
</evidence>
<reference evidence="2 3" key="1">
    <citation type="submission" date="2021-07" db="EMBL/GenBank/DDBJ databases">
        <title>Whole Genome Sequence of Nocardia Iowensis.</title>
        <authorList>
            <person name="Lamm A."/>
            <person name="Collins-Fairclough A.M."/>
            <person name="Bunk B."/>
            <person name="Sproer C."/>
        </authorList>
    </citation>
    <scope>NUCLEOTIDE SEQUENCE [LARGE SCALE GENOMIC DNA]</scope>
    <source>
        <strain evidence="2 3">NRRL 5646</strain>
    </source>
</reference>
<evidence type="ECO:0000256" key="1">
    <source>
        <dbReference type="SAM" id="MobiDB-lite"/>
    </source>
</evidence>
<organism evidence="2 3">
    <name type="scientific">Nocardia iowensis</name>
    <dbReference type="NCBI Taxonomy" id="204891"/>
    <lineage>
        <taxon>Bacteria</taxon>
        <taxon>Bacillati</taxon>
        <taxon>Actinomycetota</taxon>
        <taxon>Actinomycetes</taxon>
        <taxon>Mycobacteriales</taxon>
        <taxon>Nocardiaceae</taxon>
        <taxon>Nocardia</taxon>
    </lineage>
</organism>
<dbReference type="Proteomes" id="UP000694257">
    <property type="component" value="Chromosome"/>
</dbReference>
<name>A0ABX8S3W9_NOCIO</name>
<evidence type="ECO:0000313" key="3">
    <source>
        <dbReference type="Proteomes" id="UP000694257"/>
    </source>
</evidence>
<dbReference type="InterPro" id="IPR022236">
    <property type="entry name" value="DUF3761"/>
</dbReference>
<accession>A0ABX8S3W9</accession>
<feature type="region of interest" description="Disordered" evidence="1">
    <location>
        <begin position="1"/>
        <end position="24"/>
    </location>
</feature>